<keyword evidence="1" id="KW-0812">Transmembrane</keyword>
<reference evidence="2 3" key="1">
    <citation type="submission" date="2021-06" db="EMBL/GenBank/DDBJ databases">
        <title>Bacterium isolated from marine sediment.</title>
        <authorList>
            <person name="Zhu K.-L."/>
            <person name="Du Z.-J."/>
            <person name="Liang Q.-Y."/>
        </authorList>
    </citation>
    <scope>NUCLEOTIDE SEQUENCE [LARGE SCALE GENOMIC DNA]</scope>
    <source>
        <strain evidence="2 3">A346</strain>
    </source>
</reference>
<name>A0ABS6M9N6_9GAMM</name>
<protein>
    <submittedName>
        <fullName evidence="2">Type IV pilin protein</fullName>
    </submittedName>
</protein>
<evidence type="ECO:0000313" key="2">
    <source>
        <dbReference type="EMBL" id="MBV0932994.1"/>
    </source>
</evidence>
<gene>
    <name evidence="2" type="ORF">KTN04_06545</name>
</gene>
<keyword evidence="1" id="KW-1133">Transmembrane helix</keyword>
<keyword evidence="1" id="KW-0472">Membrane</keyword>
<dbReference type="Pfam" id="PF07963">
    <property type="entry name" value="N_methyl"/>
    <property type="match status" value="1"/>
</dbReference>
<accession>A0ABS6M9N6</accession>
<dbReference type="Proteomes" id="UP000755551">
    <property type="component" value="Unassembled WGS sequence"/>
</dbReference>
<dbReference type="Pfam" id="PF16732">
    <property type="entry name" value="ComP_DUS"/>
    <property type="match status" value="1"/>
</dbReference>
<feature type="transmembrane region" description="Helical" evidence="1">
    <location>
        <begin position="12"/>
        <end position="34"/>
    </location>
</feature>
<evidence type="ECO:0000256" key="1">
    <source>
        <dbReference type="SAM" id="Phobius"/>
    </source>
</evidence>
<keyword evidence="3" id="KW-1185">Reference proteome</keyword>
<evidence type="ECO:0000313" key="3">
    <source>
        <dbReference type="Proteomes" id="UP000755551"/>
    </source>
</evidence>
<dbReference type="NCBIfam" id="TIGR02532">
    <property type="entry name" value="IV_pilin_GFxxxE"/>
    <property type="match status" value="1"/>
</dbReference>
<dbReference type="InterPro" id="IPR031982">
    <property type="entry name" value="PilE-like"/>
</dbReference>
<dbReference type="PANTHER" id="PTHR30093">
    <property type="entry name" value="GENERAL SECRETION PATHWAY PROTEIN G"/>
    <property type="match status" value="1"/>
</dbReference>
<dbReference type="PANTHER" id="PTHR30093:SF47">
    <property type="entry name" value="TYPE IV PILUS NON-CORE MINOR PILIN PILE"/>
    <property type="match status" value="1"/>
</dbReference>
<dbReference type="EMBL" id="JAHQZT010000006">
    <property type="protein sequence ID" value="MBV0932994.1"/>
    <property type="molecule type" value="Genomic_DNA"/>
</dbReference>
<organism evidence="2 3">
    <name type="scientific">Marinobacterium weihaiense</name>
    <dbReference type="NCBI Taxonomy" id="2851016"/>
    <lineage>
        <taxon>Bacteria</taxon>
        <taxon>Pseudomonadati</taxon>
        <taxon>Pseudomonadota</taxon>
        <taxon>Gammaproteobacteria</taxon>
        <taxon>Oceanospirillales</taxon>
        <taxon>Oceanospirillaceae</taxon>
        <taxon>Marinobacterium</taxon>
    </lineage>
</organism>
<dbReference type="InterPro" id="IPR012902">
    <property type="entry name" value="N_methyl_site"/>
</dbReference>
<sequence length="128" mass="14141">MNLKTGREAGFTMIELMIVVVIIGILMAIAWPAYQNYVIKGNRAEGRAGIATVTQQLERCFTRYNSYNDTNCSFATGMTETERYNITLVNDANTYTVTATPQFADTECGTLTLKETGAKTSGNNDVCW</sequence>
<comment type="caution">
    <text evidence="2">The sequence shown here is derived from an EMBL/GenBank/DDBJ whole genome shotgun (WGS) entry which is preliminary data.</text>
</comment>
<proteinExistence type="predicted"/>